<dbReference type="InterPro" id="IPR013320">
    <property type="entry name" value="ConA-like_dom_sf"/>
</dbReference>
<feature type="non-terminal residue" evidence="2">
    <location>
        <position position="202"/>
    </location>
</feature>
<dbReference type="InterPro" id="IPR000998">
    <property type="entry name" value="MAM_dom"/>
</dbReference>
<dbReference type="EMBL" id="CAXKWB010073767">
    <property type="protein sequence ID" value="CAL4197550.1"/>
    <property type="molecule type" value="Genomic_DNA"/>
</dbReference>
<reference evidence="2 3" key="1">
    <citation type="submission" date="2024-05" db="EMBL/GenBank/DDBJ databases">
        <authorList>
            <person name="Wallberg A."/>
        </authorList>
    </citation>
    <scope>NUCLEOTIDE SEQUENCE [LARGE SCALE GENOMIC DNA]</scope>
</reference>
<dbReference type="SUPFAM" id="SSF49899">
    <property type="entry name" value="Concanavalin A-like lectins/glucanases"/>
    <property type="match status" value="1"/>
</dbReference>
<evidence type="ECO:0000259" key="1">
    <source>
        <dbReference type="PROSITE" id="PS50060"/>
    </source>
</evidence>
<dbReference type="PANTHER" id="PTHR23282:SF101">
    <property type="entry name" value="MAM DOMAIN-CONTAINING PROTEIN"/>
    <property type="match status" value="1"/>
</dbReference>
<dbReference type="PROSITE" id="PS50060">
    <property type="entry name" value="MAM_2"/>
    <property type="match status" value="2"/>
</dbReference>
<dbReference type="Pfam" id="PF00629">
    <property type="entry name" value="MAM"/>
    <property type="match status" value="1"/>
</dbReference>
<dbReference type="Proteomes" id="UP001497623">
    <property type="component" value="Unassembled WGS sequence"/>
</dbReference>
<dbReference type="SMART" id="SM00137">
    <property type="entry name" value="MAM"/>
    <property type="match status" value="1"/>
</dbReference>
<proteinExistence type="predicted"/>
<dbReference type="GO" id="GO:0016020">
    <property type="term" value="C:membrane"/>
    <property type="evidence" value="ECO:0007669"/>
    <property type="project" value="InterPro"/>
</dbReference>
<dbReference type="PANTHER" id="PTHR23282">
    <property type="entry name" value="APICAL ENDOSOMAL GLYCOPROTEIN PRECURSOR"/>
    <property type="match status" value="1"/>
</dbReference>
<feature type="domain" description="MAM" evidence="1">
    <location>
        <begin position="73"/>
        <end position="202"/>
    </location>
</feature>
<comment type="caution">
    <text evidence="2">The sequence shown here is derived from an EMBL/GenBank/DDBJ whole genome shotgun (WGS) entry which is preliminary data.</text>
</comment>
<name>A0AAV2SJ84_MEGNR</name>
<keyword evidence="3" id="KW-1185">Reference proteome</keyword>
<sequence length="202" mass="22417">AGSGMLIATLMEIENGGTGGQWMRSQFEIKFADVTQLGIKAEVFEEWQGTMAVDDISFNNKPCTADPEVNGTLFCDFEESDMCGFHSHESHDTTSWTWSSSGKPPFDNTLHTGQGHKMSIDPNQVGPSKIARLVSPYIAPLDDFFCASFWFWLDSHDTANITGFYFQDGEYSVDLLSRSGNHGYLWNGASLSGELKSNKLFQ</sequence>
<gene>
    <name evidence="2" type="ORF">MNOR_LOCUS37272</name>
</gene>
<evidence type="ECO:0000313" key="2">
    <source>
        <dbReference type="EMBL" id="CAL4197550.1"/>
    </source>
</evidence>
<feature type="domain" description="MAM" evidence="1">
    <location>
        <begin position="1"/>
        <end position="65"/>
    </location>
</feature>
<evidence type="ECO:0000313" key="3">
    <source>
        <dbReference type="Proteomes" id="UP001497623"/>
    </source>
</evidence>
<dbReference type="AlphaFoldDB" id="A0AAV2SJ84"/>
<organism evidence="2 3">
    <name type="scientific">Meganyctiphanes norvegica</name>
    <name type="common">Northern krill</name>
    <name type="synonym">Thysanopoda norvegica</name>
    <dbReference type="NCBI Taxonomy" id="48144"/>
    <lineage>
        <taxon>Eukaryota</taxon>
        <taxon>Metazoa</taxon>
        <taxon>Ecdysozoa</taxon>
        <taxon>Arthropoda</taxon>
        <taxon>Crustacea</taxon>
        <taxon>Multicrustacea</taxon>
        <taxon>Malacostraca</taxon>
        <taxon>Eumalacostraca</taxon>
        <taxon>Eucarida</taxon>
        <taxon>Euphausiacea</taxon>
        <taxon>Euphausiidae</taxon>
        <taxon>Meganyctiphanes</taxon>
    </lineage>
</organism>
<dbReference type="Gene3D" id="2.60.120.200">
    <property type="match status" value="2"/>
</dbReference>
<feature type="non-terminal residue" evidence="2">
    <location>
        <position position="1"/>
    </location>
</feature>
<protein>
    <recommendedName>
        <fullName evidence="1">MAM domain-containing protein</fullName>
    </recommendedName>
</protein>
<dbReference type="InterPro" id="IPR051560">
    <property type="entry name" value="MAM_domain-containing"/>
</dbReference>
<accession>A0AAV2SJ84</accession>